<dbReference type="OrthoDB" id="9816221at2"/>
<evidence type="ECO:0000256" key="3">
    <source>
        <dbReference type="ARBA" id="ARBA00022781"/>
    </source>
</evidence>
<dbReference type="NCBIfam" id="TIGR01145">
    <property type="entry name" value="ATP_synt_delta"/>
    <property type="match status" value="1"/>
</dbReference>
<dbReference type="AlphaFoldDB" id="A0A0B7J2B8"/>
<keyword evidence="2 8" id="KW-0813">Transport</keyword>
<keyword evidence="5 8" id="KW-0472">Membrane</keyword>
<dbReference type="NCBIfam" id="NF004402">
    <property type="entry name" value="PRK05758.2-2"/>
    <property type="match status" value="1"/>
</dbReference>
<evidence type="ECO:0000256" key="8">
    <source>
        <dbReference type="HAMAP-Rule" id="MF_01416"/>
    </source>
</evidence>
<reference evidence="10" key="1">
    <citation type="submission" date="2014-12" db="EMBL/GenBank/DDBJ databases">
        <authorList>
            <person name="Salcher M.M."/>
        </authorList>
    </citation>
    <scope>NUCLEOTIDE SEQUENCE [LARGE SCALE GENOMIC DNA]</scope>
    <source>
        <strain evidence="10">MMS-10A-171</strain>
    </source>
</reference>
<evidence type="ECO:0000256" key="2">
    <source>
        <dbReference type="ARBA" id="ARBA00022448"/>
    </source>
</evidence>
<dbReference type="InterPro" id="IPR026015">
    <property type="entry name" value="ATP_synth_OSCP/delta_N_sf"/>
</dbReference>
<organism evidence="9 10">
    <name type="scientific">Candidatus Methylopumilus turicensis</name>
    <dbReference type="NCBI Taxonomy" id="1581680"/>
    <lineage>
        <taxon>Bacteria</taxon>
        <taxon>Pseudomonadati</taxon>
        <taxon>Pseudomonadota</taxon>
        <taxon>Betaproteobacteria</taxon>
        <taxon>Nitrosomonadales</taxon>
        <taxon>Methylophilaceae</taxon>
        <taxon>Candidatus Methylopumilus</taxon>
    </lineage>
</organism>
<dbReference type="GO" id="GO:0046933">
    <property type="term" value="F:proton-transporting ATP synthase activity, rotational mechanism"/>
    <property type="evidence" value="ECO:0007669"/>
    <property type="project" value="UniProtKB-UniRule"/>
</dbReference>
<dbReference type="PANTHER" id="PTHR11910">
    <property type="entry name" value="ATP SYNTHASE DELTA CHAIN"/>
    <property type="match status" value="1"/>
</dbReference>
<dbReference type="GO" id="GO:0005886">
    <property type="term" value="C:plasma membrane"/>
    <property type="evidence" value="ECO:0007669"/>
    <property type="project" value="UniProtKB-SubCell"/>
</dbReference>
<dbReference type="Pfam" id="PF00213">
    <property type="entry name" value="OSCP"/>
    <property type="match status" value="1"/>
</dbReference>
<evidence type="ECO:0000256" key="7">
    <source>
        <dbReference type="ARBA" id="ARBA00023310"/>
    </source>
</evidence>
<keyword evidence="10" id="KW-1185">Reference proteome</keyword>
<comment type="similarity">
    <text evidence="8">Belongs to the ATPase delta chain family.</text>
</comment>
<keyword evidence="6 8" id="KW-0139">CF(1)</keyword>
<name>A0A0B7J2B8_9PROT</name>
<evidence type="ECO:0000256" key="5">
    <source>
        <dbReference type="ARBA" id="ARBA00023136"/>
    </source>
</evidence>
<dbReference type="EMBL" id="LN794158">
    <property type="protein sequence ID" value="CEN56804.1"/>
    <property type="molecule type" value="Genomic_DNA"/>
</dbReference>
<evidence type="ECO:0000256" key="6">
    <source>
        <dbReference type="ARBA" id="ARBA00023196"/>
    </source>
</evidence>
<dbReference type="Proteomes" id="UP000056322">
    <property type="component" value="Chromosome 1"/>
</dbReference>
<gene>
    <name evidence="8 9" type="primary">atpH</name>
    <name evidence="9" type="ORF">BN1209_1767</name>
</gene>
<dbReference type="KEGG" id="mbac:BN1209_1767"/>
<dbReference type="HAMAP" id="MF_01416">
    <property type="entry name" value="ATP_synth_delta_bact"/>
    <property type="match status" value="1"/>
</dbReference>
<dbReference type="RefSeq" id="WP_045751832.1">
    <property type="nucleotide sequence ID" value="NZ_LN794158.1"/>
</dbReference>
<dbReference type="SUPFAM" id="SSF47928">
    <property type="entry name" value="N-terminal domain of the delta subunit of the F1F0-ATP synthase"/>
    <property type="match status" value="1"/>
</dbReference>
<keyword evidence="8" id="KW-1003">Cell membrane</keyword>
<evidence type="ECO:0000256" key="1">
    <source>
        <dbReference type="ARBA" id="ARBA00004370"/>
    </source>
</evidence>
<comment type="subcellular location">
    <subcellularLocation>
        <location evidence="8">Cell membrane</location>
        <topology evidence="8">Peripheral membrane protein</topology>
    </subcellularLocation>
    <subcellularLocation>
        <location evidence="1">Membrane</location>
    </subcellularLocation>
</comment>
<proteinExistence type="inferred from homology"/>
<evidence type="ECO:0000313" key="10">
    <source>
        <dbReference type="Proteomes" id="UP000056322"/>
    </source>
</evidence>
<comment type="function">
    <text evidence="8">F(1)F(0) ATP synthase produces ATP from ADP in the presence of a proton or sodium gradient. F-type ATPases consist of two structural domains, F(1) containing the extramembraneous catalytic core and F(0) containing the membrane proton channel, linked together by a central stalk and a peripheral stalk. During catalysis, ATP synthesis in the catalytic domain of F(1) is coupled via a rotary mechanism of the central stalk subunits to proton translocation.</text>
</comment>
<sequence>MAEAITIARPYATAVFRLAKEKKALAKWSEELAFIGAVSDNAQVKALIDDPKLPSSELERAMLTIFDGKLSDAAVNLVKLLVENDRLVIVADIVAAFEELKALDEGTLEAELTAAAKPTDAQVSALVKQLEAKFGKKIEAQVKLDPELIGGIKIVVGDTVIDASVRGQLQSLAYTLKG</sequence>
<keyword evidence="3 8" id="KW-0375">Hydrogen ion transport</keyword>
<accession>A0A0B7J2B8</accession>
<dbReference type="STRING" id="1581680.BN1209_1767"/>
<dbReference type="GO" id="GO:0045259">
    <property type="term" value="C:proton-transporting ATP synthase complex"/>
    <property type="evidence" value="ECO:0007669"/>
    <property type="project" value="UniProtKB-KW"/>
</dbReference>
<dbReference type="InterPro" id="IPR000711">
    <property type="entry name" value="ATPase_OSCP/dsu"/>
</dbReference>
<protein>
    <recommendedName>
        <fullName evidence="8">ATP synthase subunit delta</fullName>
    </recommendedName>
    <alternativeName>
        <fullName evidence="8">ATP synthase F(1) sector subunit delta</fullName>
    </alternativeName>
    <alternativeName>
        <fullName evidence="8">F-type ATPase subunit delta</fullName>
        <shortName evidence="8">F-ATPase subunit delta</shortName>
    </alternativeName>
</protein>
<keyword evidence="4 8" id="KW-0406">Ion transport</keyword>
<dbReference type="Gene3D" id="1.10.520.20">
    <property type="entry name" value="N-terminal domain of the delta subunit of the F1F0-ATP synthase"/>
    <property type="match status" value="1"/>
</dbReference>
<dbReference type="PRINTS" id="PR00125">
    <property type="entry name" value="ATPASEDELTA"/>
</dbReference>
<comment type="function">
    <text evidence="8">This protein is part of the stalk that links CF(0) to CF(1). It either transmits conformational changes from CF(0) to CF(1) or is implicated in proton conduction.</text>
</comment>
<keyword evidence="7 8" id="KW-0066">ATP synthesis</keyword>
<evidence type="ECO:0000313" key="9">
    <source>
        <dbReference type="EMBL" id="CEN56804.1"/>
    </source>
</evidence>
<evidence type="ECO:0000256" key="4">
    <source>
        <dbReference type="ARBA" id="ARBA00023065"/>
    </source>
</evidence>
<dbReference type="HOGENOM" id="CLU_085114_3_0_4"/>